<protein>
    <submittedName>
        <fullName evidence="1">Uncharacterized protein</fullName>
    </submittedName>
</protein>
<evidence type="ECO:0000313" key="1">
    <source>
        <dbReference type="EMBL" id="MBC8336911.1"/>
    </source>
</evidence>
<organism evidence="1 2">
    <name type="scientific">Candidatus Desulfolinea nitratireducens</name>
    <dbReference type="NCBI Taxonomy" id="2841698"/>
    <lineage>
        <taxon>Bacteria</taxon>
        <taxon>Bacillati</taxon>
        <taxon>Chloroflexota</taxon>
        <taxon>Anaerolineae</taxon>
        <taxon>Anaerolineales</taxon>
        <taxon>Anaerolineales incertae sedis</taxon>
        <taxon>Candidatus Desulfolinea</taxon>
    </lineage>
</organism>
<dbReference type="EMBL" id="JACNJN010000210">
    <property type="protein sequence ID" value="MBC8336911.1"/>
    <property type="molecule type" value="Genomic_DNA"/>
</dbReference>
<dbReference type="AlphaFoldDB" id="A0A8J6TFU7"/>
<dbReference type="Proteomes" id="UP000614469">
    <property type="component" value="Unassembled WGS sequence"/>
</dbReference>
<evidence type="ECO:0000313" key="2">
    <source>
        <dbReference type="Proteomes" id="UP000614469"/>
    </source>
</evidence>
<proteinExistence type="predicted"/>
<sequence length="59" mass="6415">MSTTTQSPPQEKETPAQGKVCIPDVAQLSPQERMRLDTAVMILVDYLLAASGQQTPKKS</sequence>
<comment type="caution">
    <text evidence="1">The sequence shown here is derived from an EMBL/GenBank/DDBJ whole genome shotgun (WGS) entry which is preliminary data.</text>
</comment>
<reference evidence="1 2" key="1">
    <citation type="submission" date="2020-08" db="EMBL/GenBank/DDBJ databases">
        <title>Bridging the membrane lipid divide: bacteria of the FCB group superphylum have the potential to synthesize archaeal ether lipids.</title>
        <authorList>
            <person name="Villanueva L."/>
            <person name="Von Meijenfeldt F.A.B."/>
            <person name="Westbye A.B."/>
            <person name="Yadav S."/>
            <person name="Hopmans E.C."/>
            <person name="Dutilh B.E."/>
            <person name="Sinninghe Damste J.S."/>
        </authorList>
    </citation>
    <scope>NUCLEOTIDE SEQUENCE [LARGE SCALE GENOMIC DNA]</scope>
    <source>
        <strain evidence="1">NIOZ-UU36</strain>
    </source>
</reference>
<gene>
    <name evidence="1" type="ORF">H8E29_16765</name>
</gene>
<accession>A0A8J6TFU7</accession>
<name>A0A8J6TFU7_9CHLR</name>